<reference evidence="1 2" key="1">
    <citation type="submission" date="2019-03" db="EMBL/GenBank/DDBJ databases">
        <title>Genomic Encyclopedia of Type Strains, Phase IV (KMG-IV): sequencing the most valuable type-strain genomes for metagenomic binning, comparative biology and taxonomic classification.</title>
        <authorList>
            <person name="Goeker M."/>
        </authorList>
    </citation>
    <scope>NUCLEOTIDE SEQUENCE [LARGE SCALE GENOMIC DNA]</scope>
    <source>
        <strain evidence="1 2">DSM 29481</strain>
    </source>
</reference>
<proteinExistence type="predicted"/>
<dbReference type="GO" id="GO:0030246">
    <property type="term" value="F:carbohydrate binding"/>
    <property type="evidence" value="ECO:0007669"/>
    <property type="project" value="InterPro"/>
</dbReference>
<dbReference type="CDD" id="cd09024">
    <property type="entry name" value="Aldose_epim_lacX"/>
    <property type="match status" value="1"/>
</dbReference>
<dbReference type="AlphaFoldDB" id="A0A4R3T988"/>
<evidence type="ECO:0000313" key="1">
    <source>
        <dbReference type="EMBL" id="TCU58273.1"/>
    </source>
</evidence>
<dbReference type="InterPro" id="IPR008183">
    <property type="entry name" value="Aldose_1/G6P_1-epimerase"/>
</dbReference>
<dbReference type="SUPFAM" id="SSF74650">
    <property type="entry name" value="Galactose mutarotase-like"/>
    <property type="match status" value="1"/>
</dbReference>
<dbReference type="GO" id="GO:0005975">
    <property type="term" value="P:carbohydrate metabolic process"/>
    <property type="evidence" value="ECO:0007669"/>
    <property type="project" value="InterPro"/>
</dbReference>
<dbReference type="Proteomes" id="UP000295773">
    <property type="component" value="Unassembled WGS sequence"/>
</dbReference>
<keyword evidence="2" id="KW-1185">Reference proteome</keyword>
<protein>
    <submittedName>
        <fullName evidence="1">Galactose mutarotase-like enzyme</fullName>
    </submittedName>
</protein>
<dbReference type="InterPro" id="IPR014718">
    <property type="entry name" value="GH-type_carb-bd"/>
</dbReference>
<comment type="caution">
    <text evidence="1">The sequence shown here is derived from an EMBL/GenBank/DDBJ whole genome shotgun (WGS) entry which is preliminary data.</text>
</comment>
<dbReference type="InterPro" id="IPR037481">
    <property type="entry name" value="LacX"/>
</dbReference>
<dbReference type="Pfam" id="PF01263">
    <property type="entry name" value="Aldose_epim"/>
    <property type="match status" value="1"/>
</dbReference>
<evidence type="ECO:0000313" key="2">
    <source>
        <dbReference type="Proteomes" id="UP000295773"/>
    </source>
</evidence>
<gene>
    <name evidence="1" type="ORF">EDD61_1145</name>
</gene>
<dbReference type="InterPro" id="IPR011013">
    <property type="entry name" value="Gal_mutarotase_sf_dom"/>
</dbReference>
<organism evidence="1 2">
    <name type="scientific">Longicatena caecimuris</name>
    <dbReference type="NCBI Taxonomy" id="1796635"/>
    <lineage>
        <taxon>Bacteria</taxon>
        <taxon>Bacillati</taxon>
        <taxon>Bacillota</taxon>
        <taxon>Erysipelotrichia</taxon>
        <taxon>Erysipelotrichales</taxon>
        <taxon>Erysipelotrichaceae</taxon>
        <taxon>Longicatena</taxon>
    </lineage>
</organism>
<accession>A0A4R3T988</accession>
<dbReference type="EMBL" id="SMBP01000014">
    <property type="protein sequence ID" value="TCU58273.1"/>
    <property type="molecule type" value="Genomic_DNA"/>
</dbReference>
<dbReference type="RefSeq" id="WP_132225037.1">
    <property type="nucleotide sequence ID" value="NZ_JANKBG010000028.1"/>
</dbReference>
<dbReference type="Gene3D" id="2.70.98.10">
    <property type="match status" value="1"/>
</dbReference>
<dbReference type="GO" id="GO:0016853">
    <property type="term" value="F:isomerase activity"/>
    <property type="evidence" value="ECO:0007669"/>
    <property type="project" value="InterPro"/>
</dbReference>
<sequence>MVCIASKQLRIEIDELGAQMRSLYSIPQQMEYLWQRDAAIWGSSAPVVFPVIGKLHNLSYQLDGKTYSMRSNGILRYETLPILAQGESYVEFLFTNTQETMKQYPYQCRVRLRYEVIDNKLIVTAAISNDDTRTLYYNYAGHPGFRIPLDENESCDDYYVEFEKPETMNIYEVCESGQLLQIQQPFFHEERRFFIRKNLFQKEALAFIHPASTKLHIRSLTKQTKITVDFTGFDHVGIWSPYHKEKKLSFLCVEPWIGHTDFYGYEGDFSKRDGIASLAPKKTSVHQYSITIS</sequence>
<name>A0A4R3T988_9FIRM</name>